<gene>
    <name evidence="1" type="ORF">DSM25559_5014</name>
</gene>
<accession>A0A1R3U2Q4</accession>
<evidence type="ECO:0000313" key="1">
    <source>
        <dbReference type="EMBL" id="SCX35515.1"/>
    </source>
</evidence>
<evidence type="ECO:0000313" key="2">
    <source>
        <dbReference type="Proteomes" id="UP000187891"/>
    </source>
</evidence>
<dbReference type="Proteomes" id="UP000187891">
    <property type="component" value="Unassembled WGS sequence"/>
</dbReference>
<dbReference type="AlphaFoldDB" id="A0A1R3U2Q4"/>
<proteinExistence type="predicted"/>
<organism evidence="1 2">
    <name type="scientific">Agrobacterium rosae</name>
    <dbReference type="NCBI Taxonomy" id="1972867"/>
    <lineage>
        <taxon>Bacteria</taxon>
        <taxon>Pseudomonadati</taxon>
        <taxon>Pseudomonadota</taxon>
        <taxon>Alphaproteobacteria</taxon>
        <taxon>Hyphomicrobiales</taxon>
        <taxon>Rhizobiaceae</taxon>
        <taxon>Rhizobium/Agrobacterium group</taxon>
        <taxon>Agrobacterium</taxon>
    </lineage>
</organism>
<name>A0A1R3U2Q4_9HYPH</name>
<reference evidence="2" key="1">
    <citation type="submission" date="2016-10" db="EMBL/GenBank/DDBJ databases">
        <authorList>
            <person name="Wibberg D."/>
        </authorList>
    </citation>
    <scope>NUCLEOTIDE SEQUENCE [LARGE SCALE GENOMIC DNA]</scope>
</reference>
<protein>
    <submittedName>
        <fullName evidence="1">Uncharacterized protein</fullName>
    </submittedName>
</protein>
<dbReference type="STRING" id="1907666.DSM25559_5014"/>
<sequence>MFQICGTYMLYNGTICIYRLVDIRTGDPVAWITYLCINLRSECSVLGHAKRANRYGQPQQEKQAILM</sequence>
<dbReference type="EMBL" id="FMUE01000021">
    <property type="protein sequence ID" value="SCX35515.1"/>
    <property type="molecule type" value="Genomic_DNA"/>
</dbReference>